<organism evidence="2 3">
    <name type="scientific">Choiromyces venosus 120613-1</name>
    <dbReference type="NCBI Taxonomy" id="1336337"/>
    <lineage>
        <taxon>Eukaryota</taxon>
        <taxon>Fungi</taxon>
        <taxon>Dikarya</taxon>
        <taxon>Ascomycota</taxon>
        <taxon>Pezizomycotina</taxon>
        <taxon>Pezizomycetes</taxon>
        <taxon>Pezizales</taxon>
        <taxon>Tuberaceae</taxon>
        <taxon>Choiromyces</taxon>
    </lineage>
</organism>
<dbReference type="AlphaFoldDB" id="A0A3N4JX81"/>
<dbReference type="OrthoDB" id="5419923at2759"/>
<evidence type="ECO:0000256" key="1">
    <source>
        <dbReference type="SAM" id="MobiDB-lite"/>
    </source>
</evidence>
<accession>A0A3N4JX81</accession>
<dbReference type="Proteomes" id="UP000276215">
    <property type="component" value="Unassembled WGS sequence"/>
</dbReference>
<proteinExistence type="predicted"/>
<evidence type="ECO:0000313" key="2">
    <source>
        <dbReference type="EMBL" id="RPB02950.1"/>
    </source>
</evidence>
<gene>
    <name evidence="2" type="ORF">L873DRAFT_1787395</name>
</gene>
<name>A0A3N4JX81_9PEZI</name>
<dbReference type="EMBL" id="ML120365">
    <property type="protein sequence ID" value="RPB02950.1"/>
    <property type="molecule type" value="Genomic_DNA"/>
</dbReference>
<keyword evidence="3" id="KW-1185">Reference proteome</keyword>
<feature type="compositionally biased region" description="Polar residues" evidence="1">
    <location>
        <begin position="114"/>
        <end position="124"/>
    </location>
</feature>
<reference evidence="2 3" key="1">
    <citation type="journal article" date="2018" name="Nat. Ecol. Evol.">
        <title>Pezizomycetes genomes reveal the molecular basis of ectomycorrhizal truffle lifestyle.</title>
        <authorList>
            <person name="Murat C."/>
            <person name="Payen T."/>
            <person name="Noel B."/>
            <person name="Kuo A."/>
            <person name="Morin E."/>
            <person name="Chen J."/>
            <person name="Kohler A."/>
            <person name="Krizsan K."/>
            <person name="Balestrini R."/>
            <person name="Da Silva C."/>
            <person name="Montanini B."/>
            <person name="Hainaut M."/>
            <person name="Levati E."/>
            <person name="Barry K.W."/>
            <person name="Belfiori B."/>
            <person name="Cichocki N."/>
            <person name="Clum A."/>
            <person name="Dockter R.B."/>
            <person name="Fauchery L."/>
            <person name="Guy J."/>
            <person name="Iotti M."/>
            <person name="Le Tacon F."/>
            <person name="Lindquist E.A."/>
            <person name="Lipzen A."/>
            <person name="Malagnac F."/>
            <person name="Mello A."/>
            <person name="Molinier V."/>
            <person name="Miyauchi S."/>
            <person name="Poulain J."/>
            <person name="Riccioni C."/>
            <person name="Rubini A."/>
            <person name="Sitrit Y."/>
            <person name="Splivallo R."/>
            <person name="Traeger S."/>
            <person name="Wang M."/>
            <person name="Zifcakova L."/>
            <person name="Wipf D."/>
            <person name="Zambonelli A."/>
            <person name="Paolocci F."/>
            <person name="Nowrousian M."/>
            <person name="Ottonello S."/>
            <person name="Baldrian P."/>
            <person name="Spatafora J.W."/>
            <person name="Henrissat B."/>
            <person name="Nagy L.G."/>
            <person name="Aury J.M."/>
            <person name="Wincker P."/>
            <person name="Grigoriev I.V."/>
            <person name="Bonfante P."/>
            <person name="Martin F.M."/>
        </authorList>
    </citation>
    <scope>NUCLEOTIDE SEQUENCE [LARGE SCALE GENOMIC DNA]</scope>
    <source>
        <strain evidence="2 3">120613-1</strain>
    </source>
</reference>
<feature type="region of interest" description="Disordered" evidence="1">
    <location>
        <begin position="97"/>
        <end position="152"/>
    </location>
</feature>
<evidence type="ECO:0000313" key="3">
    <source>
        <dbReference type="Proteomes" id="UP000276215"/>
    </source>
</evidence>
<protein>
    <submittedName>
        <fullName evidence="2">Uncharacterized protein</fullName>
    </submittedName>
</protein>
<sequence length="152" mass="16581">MDSTSGGGSNHSFPCSIGLPPGLNLVLPSTLTTAIPPHLRDASRYTSIQKEAERMRIMRSVRISTPKEAKAERKEARSPFLVPRISARTTSHSEFGNGAWTRWVEENPEEESVASLTSSPPRQNLRSEKPRGEVSTVPQNGRGCPTLMALNG</sequence>